<comment type="similarity">
    <text evidence="3">Belongs to the HARBI1 family.</text>
</comment>
<evidence type="ECO:0000256" key="1">
    <source>
        <dbReference type="ARBA" id="ARBA00001968"/>
    </source>
</evidence>
<keyword evidence="6" id="KW-0378">Hydrolase</keyword>
<dbReference type="InterPro" id="IPR024752">
    <property type="entry name" value="Myb/SANT-like_dom"/>
</dbReference>
<evidence type="ECO:0000313" key="12">
    <source>
        <dbReference type="EMBL" id="KAB2629714.1"/>
    </source>
</evidence>
<feature type="region of interest" description="Disordered" evidence="8">
    <location>
        <begin position="476"/>
        <end position="508"/>
    </location>
</feature>
<evidence type="ECO:0000256" key="5">
    <source>
        <dbReference type="ARBA" id="ARBA00022723"/>
    </source>
</evidence>
<gene>
    <name evidence="12" type="ORF">D8674_034509</name>
</gene>
<reference evidence="12 13" key="1">
    <citation type="submission" date="2019-09" db="EMBL/GenBank/DDBJ databases">
        <authorList>
            <person name="Ou C."/>
        </authorList>
    </citation>
    <scope>NUCLEOTIDE SEQUENCE [LARGE SCALE GENOMIC DNA]</scope>
    <source>
        <strain evidence="12">S2</strain>
        <tissue evidence="12">Leaf</tissue>
    </source>
</reference>
<evidence type="ECO:0000313" key="13">
    <source>
        <dbReference type="Proteomes" id="UP000327157"/>
    </source>
</evidence>
<reference evidence="13" key="2">
    <citation type="submission" date="2019-10" db="EMBL/GenBank/DDBJ databases">
        <title>A de novo genome assembly of a pear dwarfing rootstock.</title>
        <authorList>
            <person name="Wang F."/>
            <person name="Wang J."/>
            <person name="Li S."/>
            <person name="Zhang Y."/>
            <person name="Fang M."/>
            <person name="Ma L."/>
            <person name="Zhao Y."/>
            <person name="Jiang S."/>
        </authorList>
    </citation>
    <scope>NUCLEOTIDE SEQUENCE [LARGE SCALE GENOMIC DNA]</scope>
</reference>
<dbReference type="EMBL" id="SMOL01000148">
    <property type="protein sequence ID" value="KAB2629714.1"/>
    <property type="molecule type" value="Genomic_DNA"/>
</dbReference>
<feature type="domain" description="DDE Tnp4" evidence="10">
    <location>
        <begin position="218"/>
        <end position="338"/>
    </location>
</feature>
<keyword evidence="13" id="KW-1185">Reference proteome</keyword>
<dbReference type="Pfam" id="PF12776">
    <property type="entry name" value="Myb_DNA-bind_3"/>
    <property type="match status" value="1"/>
</dbReference>
<sequence length="595" mass="68426">MDMPTLLQYRLSPEDQKWTRNPISFYFLLNFSALAAEVTVVPPSRLTALIVFTMNAQLLRYTQQQRRQWEIASLEQMTFVKLHVRREEINRITRLSDTNCLWELRMYRNAFAILCDLLQTRGGLVDDGHVTIEKQVATFVNILAHHNKNRSMQVRFIRSGETISRYVHRVLHALLSFQDVLFAKPTPIPEDCTESRWKCFKLLINISFSFVYGCLRALDGTYIRVTVPDVDRPKYKTRKGHIATNVLDVCTHNLKFVYVLSSWEGSAINSRVLGDTVTRANSLKVQTGTYYLVDSGYTNGEGFLASYIGTRYHLQEWEDYSRAPRNHEQYFNMKHSHYMATSRYWIDHEKDTGSFKAGTFVMVASKMREQVPGIDIEPKHIQNKLKYLKEKYSFAYDMMNTSGFGWDDEKKCVVVNSYKTLHEWVKKHPNASCKPNKLFPLYPRLSTMFGRDRATSSMAESAANVIENMGLESETCETSEMPSSPTPSPYVATSSASQPVRKRKMSRNDGDANIVSVISEGWNKAVAGMKKLGESFTFREVKARLPSELQAMGLPYNQVLRISMKLVKDTDLMGIWSTLDESQKPDFIKVFMESL</sequence>
<dbReference type="Pfam" id="PF13359">
    <property type="entry name" value="DDE_Tnp_4"/>
    <property type="match status" value="1"/>
</dbReference>
<protein>
    <recommendedName>
        <fullName evidence="14">Myb/SANT-like domain-containing protein</fullName>
    </recommendedName>
</protein>
<feature type="domain" description="DUF8040" evidence="11">
    <location>
        <begin position="89"/>
        <end position="175"/>
    </location>
</feature>
<evidence type="ECO:0000256" key="3">
    <source>
        <dbReference type="ARBA" id="ARBA00006958"/>
    </source>
</evidence>
<feature type="domain" description="Myb/SANT-like" evidence="9">
    <location>
        <begin position="353"/>
        <end position="414"/>
    </location>
</feature>
<accession>A0A5N5I2A1</accession>
<dbReference type="GO" id="GO:0016787">
    <property type="term" value="F:hydrolase activity"/>
    <property type="evidence" value="ECO:0007669"/>
    <property type="project" value="UniProtKB-KW"/>
</dbReference>
<keyword evidence="7" id="KW-0539">Nucleus</keyword>
<evidence type="ECO:0000256" key="8">
    <source>
        <dbReference type="SAM" id="MobiDB-lite"/>
    </source>
</evidence>
<evidence type="ECO:0000256" key="4">
    <source>
        <dbReference type="ARBA" id="ARBA00022722"/>
    </source>
</evidence>
<organism evidence="12 13">
    <name type="scientific">Pyrus ussuriensis x Pyrus communis</name>
    <dbReference type="NCBI Taxonomy" id="2448454"/>
    <lineage>
        <taxon>Eukaryota</taxon>
        <taxon>Viridiplantae</taxon>
        <taxon>Streptophyta</taxon>
        <taxon>Embryophyta</taxon>
        <taxon>Tracheophyta</taxon>
        <taxon>Spermatophyta</taxon>
        <taxon>Magnoliopsida</taxon>
        <taxon>eudicotyledons</taxon>
        <taxon>Gunneridae</taxon>
        <taxon>Pentapetalae</taxon>
        <taxon>rosids</taxon>
        <taxon>fabids</taxon>
        <taxon>Rosales</taxon>
        <taxon>Rosaceae</taxon>
        <taxon>Amygdaloideae</taxon>
        <taxon>Maleae</taxon>
        <taxon>Pyrus</taxon>
    </lineage>
</organism>
<evidence type="ECO:0000259" key="10">
    <source>
        <dbReference type="Pfam" id="PF13359"/>
    </source>
</evidence>
<dbReference type="AlphaFoldDB" id="A0A5N5I2A1"/>
<evidence type="ECO:0000256" key="2">
    <source>
        <dbReference type="ARBA" id="ARBA00004123"/>
    </source>
</evidence>
<comment type="caution">
    <text evidence="12">The sequence shown here is derived from an EMBL/GenBank/DDBJ whole genome shotgun (WGS) entry which is preliminary data.</text>
</comment>
<dbReference type="Pfam" id="PF26138">
    <property type="entry name" value="DUF8040"/>
    <property type="match status" value="1"/>
</dbReference>
<proteinExistence type="inferred from homology"/>
<dbReference type="PANTHER" id="PTHR22930:SF293">
    <property type="entry name" value="PROTEIN ALP1-LIKE"/>
    <property type="match status" value="1"/>
</dbReference>
<name>A0A5N5I2A1_9ROSA</name>
<dbReference type="GO" id="GO:0046872">
    <property type="term" value="F:metal ion binding"/>
    <property type="evidence" value="ECO:0007669"/>
    <property type="project" value="UniProtKB-KW"/>
</dbReference>
<dbReference type="InterPro" id="IPR045249">
    <property type="entry name" value="HARBI1-like"/>
</dbReference>
<evidence type="ECO:0000259" key="11">
    <source>
        <dbReference type="Pfam" id="PF26138"/>
    </source>
</evidence>
<comment type="subcellular location">
    <subcellularLocation>
        <location evidence="2">Nucleus</location>
    </subcellularLocation>
</comment>
<evidence type="ECO:0008006" key="14">
    <source>
        <dbReference type="Google" id="ProtNLM"/>
    </source>
</evidence>
<comment type="cofactor">
    <cofactor evidence="1">
        <name>a divalent metal cation</name>
        <dbReference type="ChEBI" id="CHEBI:60240"/>
    </cofactor>
</comment>
<dbReference type="InterPro" id="IPR058353">
    <property type="entry name" value="DUF8040"/>
</dbReference>
<evidence type="ECO:0000259" key="9">
    <source>
        <dbReference type="Pfam" id="PF12776"/>
    </source>
</evidence>
<dbReference type="Proteomes" id="UP000327157">
    <property type="component" value="Chromosome 8"/>
</dbReference>
<dbReference type="OrthoDB" id="1699974at2759"/>
<evidence type="ECO:0000256" key="7">
    <source>
        <dbReference type="ARBA" id="ARBA00023242"/>
    </source>
</evidence>
<dbReference type="GO" id="GO:0005634">
    <property type="term" value="C:nucleus"/>
    <property type="evidence" value="ECO:0007669"/>
    <property type="project" value="UniProtKB-SubCell"/>
</dbReference>
<keyword evidence="4" id="KW-0540">Nuclease</keyword>
<reference evidence="12 13" key="3">
    <citation type="submission" date="2019-11" db="EMBL/GenBank/DDBJ databases">
        <title>A de novo genome assembly of a pear dwarfing rootstock.</title>
        <authorList>
            <person name="Wang F."/>
            <person name="Wang J."/>
            <person name="Li S."/>
            <person name="Zhang Y."/>
            <person name="Fang M."/>
            <person name="Ma L."/>
            <person name="Zhao Y."/>
            <person name="Jiang S."/>
        </authorList>
    </citation>
    <scope>NUCLEOTIDE SEQUENCE [LARGE SCALE GENOMIC DNA]</scope>
    <source>
        <strain evidence="12">S2</strain>
        <tissue evidence="12">Leaf</tissue>
    </source>
</reference>
<evidence type="ECO:0000256" key="6">
    <source>
        <dbReference type="ARBA" id="ARBA00022801"/>
    </source>
</evidence>
<dbReference type="InterPro" id="IPR027806">
    <property type="entry name" value="HARBI1_dom"/>
</dbReference>
<keyword evidence="5" id="KW-0479">Metal-binding</keyword>
<dbReference type="PANTHER" id="PTHR22930">
    <property type="match status" value="1"/>
</dbReference>
<dbReference type="GO" id="GO:0004518">
    <property type="term" value="F:nuclease activity"/>
    <property type="evidence" value="ECO:0007669"/>
    <property type="project" value="UniProtKB-KW"/>
</dbReference>